<keyword evidence="1" id="KW-0812">Transmembrane</keyword>
<evidence type="ECO:0000313" key="2">
    <source>
        <dbReference type="EMBL" id="SPN96807.1"/>
    </source>
</evidence>
<protein>
    <submittedName>
        <fullName evidence="2">Uncharacterized protein</fullName>
    </submittedName>
</protein>
<comment type="caution">
    <text evidence="2">The sequence shown here is derived from an EMBL/GenBank/DDBJ whole genome shotgun (WGS) entry which is preliminary data.</text>
</comment>
<reference evidence="2" key="1">
    <citation type="submission" date="2018-03" db="EMBL/GenBank/DDBJ databases">
        <authorList>
            <person name="Guldener U."/>
        </authorList>
    </citation>
    <scope>NUCLEOTIDE SEQUENCE</scope>
</reference>
<keyword evidence="3" id="KW-1185">Reference proteome</keyword>
<keyword evidence="1" id="KW-0472">Membrane</keyword>
<feature type="transmembrane region" description="Helical" evidence="1">
    <location>
        <begin position="21"/>
        <end position="47"/>
    </location>
</feature>
<feature type="transmembrane region" description="Helical" evidence="1">
    <location>
        <begin position="135"/>
        <end position="156"/>
    </location>
</feature>
<evidence type="ECO:0000313" key="3">
    <source>
        <dbReference type="Proteomes" id="UP001187682"/>
    </source>
</evidence>
<gene>
    <name evidence="2" type="ORF">DNG_00327</name>
</gene>
<proteinExistence type="predicted"/>
<name>A0AAE8MP12_9PEZI</name>
<dbReference type="Proteomes" id="UP001187682">
    <property type="component" value="Unassembled WGS sequence"/>
</dbReference>
<accession>A0AAE8MP12</accession>
<feature type="transmembrane region" description="Helical" evidence="1">
    <location>
        <begin position="67"/>
        <end position="88"/>
    </location>
</feature>
<sequence length="184" mass="19124">MPHTLFESPESVLEILWDVALIYFVLRTALVYFLLTLATGLASYLLVLHSPLASTAGPSPSPQHTGLVLVGLHVLLTAACARAMLGICSVPRSRGFRLAVGAVACGMLVVAEMGLGLGLYEEGMGGRIAGVSGQVWWAAGAAMVVHALLPAAMGVFERGPADEVKVIVGGGKVGENDKWIAEGM</sequence>
<evidence type="ECO:0000256" key="1">
    <source>
        <dbReference type="SAM" id="Phobius"/>
    </source>
</evidence>
<feature type="transmembrane region" description="Helical" evidence="1">
    <location>
        <begin position="95"/>
        <end position="115"/>
    </location>
</feature>
<dbReference type="AlphaFoldDB" id="A0AAE8MP12"/>
<keyword evidence="1" id="KW-1133">Transmembrane helix</keyword>
<dbReference type="EMBL" id="ONZQ02000001">
    <property type="protein sequence ID" value="SPN96807.1"/>
    <property type="molecule type" value="Genomic_DNA"/>
</dbReference>
<organism evidence="2 3">
    <name type="scientific">Cephalotrichum gorgonifer</name>
    <dbReference type="NCBI Taxonomy" id="2041049"/>
    <lineage>
        <taxon>Eukaryota</taxon>
        <taxon>Fungi</taxon>
        <taxon>Dikarya</taxon>
        <taxon>Ascomycota</taxon>
        <taxon>Pezizomycotina</taxon>
        <taxon>Sordariomycetes</taxon>
        <taxon>Hypocreomycetidae</taxon>
        <taxon>Microascales</taxon>
        <taxon>Microascaceae</taxon>
        <taxon>Cephalotrichum</taxon>
    </lineage>
</organism>